<dbReference type="InterPro" id="IPR035965">
    <property type="entry name" value="PAS-like_dom_sf"/>
</dbReference>
<keyword evidence="4" id="KW-1185">Reference proteome</keyword>
<protein>
    <submittedName>
        <fullName evidence="3">Diguanylate cyclase</fullName>
    </submittedName>
</protein>
<dbReference type="Pfam" id="PF13185">
    <property type="entry name" value="GAF_2"/>
    <property type="match status" value="1"/>
</dbReference>
<dbReference type="SMART" id="SM00065">
    <property type="entry name" value="GAF"/>
    <property type="match status" value="1"/>
</dbReference>
<dbReference type="SUPFAM" id="SSF55785">
    <property type="entry name" value="PYP-like sensor domain (PAS domain)"/>
    <property type="match status" value="1"/>
</dbReference>
<dbReference type="AlphaFoldDB" id="A0A2G8TCZ6"/>
<dbReference type="GO" id="GO:0003824">
    <property type="term" value="F:catalytic activity"/>
    <property type="evidence" value="ECO:0007669"/>
    <property type="project" value="UniProtKB-ARBA"/>
</dbReference>
<dbReference type="PROSITE" id="PS50887">
    <property type="entry name" value="GGDEF"/>
    <property type="match status" value="1"/>
</dbReference>
<dbReference type="PANTHER" id="PTHR46663">
    <property type="entry name" value="DIGUANYLATE CYCLASE DGCT-RELATED"/>
    <property type="match status" value="1"/>
</dbReference>
<dbReference type="InterPro" id="IPR029016">
    <property type="entry name" value="GAF-like_dom_sf"/>
</dbReference>
<evidence type="ECO:0000259" key="1">
    <source>
        <dbReference type="PROSITE" id="PS50112"/>
    </source>
</evidence>
<dbReference type="OrthoDB" id="5571399at2"/>
<dbReference type="FunFam" id="3.30.70.270:FF:000001">
    <property type="entry name" value="Diguanylate cyclase domain protein"/>
    <property type="match status" value="1"/>
</dbReference>
<feature type="domain" description="PAS" evidence="1">
    <location>
        <begin position="13"/>
        <end position="75"/>
    </location>
</feature>
<organism evidence="3 4">
    <name type="scientific">Massilia eurypsychrophila</name>
    <dbReference type="NCBI Taxonomy" id="1485217"/>
    <lineage>
        <taxon>Bacteria</taxon>
        <taxon>Pseudomonadati</taxon>
        <taxon>Pseudomonadota</taxon>
        <taxon>Betaproteobacteria</taxon>
        <taxon>Burkholderiales</taxon>
        <taxon>Oxalobacteraceae</taxon>
        <taxon>Telluria group</taxon>
        <taxon>Massilia</taxon>
    </lineage>
</organism>
<dbReference type="PROSITE" id="PS50112">
    <property type="entry name" value="PAS"/>
    <property type="match status" value="1"/>
</dbReference>
<dbReference type="InterPro" id="IPR043128">
    <property type="entry name" value="Rev_trsase/Diguanyl_cyclase"/>
</dbReference>
<dbReference type="CDD" id="cd00130">
    <property type="entry name" value="PAS"/>
    <property type="match status" value="1"/>
</dbReference>
<dbReference type="NCBIfam" id="TIGR00254">
    <property type="entry name" value="GGDEF"/>
    <property type="match status" value="1"/>
</dbReference>
<comment type="caution">
    <text evidence="3">The sequence shown here is derived from an EMBL/GenBank/DDBJ whole genome shotgun (WGS) entry which is preliminary data.</text>
</comment>
<dbReference type="InterPro" id="IPR000014">
    <property type="entry name" value="PAS"/>
</dbReference>
<dbReference type="InterPro" id="IPR000160">
    <property type="entry name" value="GGDEF_dom"/>
</dbReference>
<dbReference type="Gene3D" id="3.30.70.270">
    <property type="match status" value="1"/>
</dbReference>
<feature type="domain" description="GGDEF" evidence="2">
    <location>
        <begin position="318"/>
        <end position="455"/>
    </location>
</feature>
<gene>
    <name evidence="3" type="ORF">CR105_16310</name>
</gene>
<dbReference type="CDD" id="cd01949">
    <property type="entry name" value="GGDEF"/>
    <property type="match status" value="1"/>
</dbReference>
<dbReference type="SMART" id="SM00091">
    <property type="entry name" value="PAS"/>
    <property type="match status" value="1"/>
</dbReference>
<dbReference type="Pfam" id="PF00990">
    <property type="entry name" value="GGDEF"/>
    <property type="match status" value="1"/>
</dbReference>
<dbReference type="NCBIfam" id="TIGR00229">
    <property type="entry name" value="sensory_box"/>
    <property type="match status" value="1"/>
</dbReference>
<reference evidence="3 4" key="1">
    <citation type="submission" date="2017-10" db="EMBL/GenBank/DDBJ databases">
        <title>Massilia psychrophilum sp. nov., a novel purple-pigmented bacterium isolated from Tianshan glacier, Xinjiang Municipality, China.</title>
        <authorList>
            <person name="Wang H."/>
        </authorList>
    </citation>
    <scope>NUCLEOTIDE SEQUENCE [LARGE SCALE GENOMIC DNA]</scope>
    <source>
        <strain evidence="3 4">JCM 30074</strain>
    </source>
</reference>
<evidence type="ECO:0000259" key="2">
    <source>
        <dbReference type="PROSITE" id="PS50887"/>
    </source>
</evidence>
<dbReference type="InterPro" id="IPR052163">
    <property type="entry name" value="DGC-Regulatory_Protein"/>
</dbReference>
<dbReference type="EMBL" id="PDOC01000010">
    <property type="protein sequence ID" value="PIL43910.1"/>
    <property type="molecule type" value="Genomic_DNA"/>
</dbReference>
<evidence type="ECO:0000313" key="4">
    <source>
        <dbReference type="Proteomes" id="UP000230390"/>
    </source>
</evidence>
<dbReference type="Gene3D" id="3.30.450.20">
    <property type="entry name" value="PAS domain"/>
    <property type="match status" value="1"/>
</dbReference>
<dbReference type="Pfam" id="PF08448">
    <property type="entry name" value="PAS_4"/>
    <property type="match status" value="1"/>
</dbReference>
<dbReference type="Proteomes" id="UP000230390">
    <property type="component" value="Unassembled WGS sequence"/>
</dbReference>
<evidence type="ECO:0000313" key="3">
    <source>
        <dbReference type="EMBL" id="PIL43910.1"/>
    </source>
</evidence>
<dbReference type="Gene3D" id="3.30.450.40">
    <property type="match status" value="1"/>
</dbReference>
<dbReference type="InterPro" id="IPR003018">
    <property type="entry name" value="GAF"/>
</dbReference>
<dbReference type="SUPFAM" id="SSF55781">
    <property type="entry name" value="GAF domain-like"/>
    <property type="match status" value="1"/>
</dbReference>
<name>A0A2G8TCZ6_9BURK</name>
<dbReference type="InterPro" id="IPR013656">
    <property type="entry name" value="PAS_4"/>
</dbReference>
<dbReference type="PANTHER" id="PTHR46663:SF2">
    <property type="entry name" value="GGDEF DOMAIN-CONTAINING PROTEIN"/>
    <property type="match status" value="1"/>
</dbReference>
<dbReference type="SUPFAM" id="SSF55073">
    <property type="entry name" value="Nucleotide cyclase"/>
    <property type="match status" value="1"/>
</dbReference>
<proteinExistence type="predicted"/>
<dbReference type="InterPro" id="IPR029787">
    <property type="entry name" value="Nucleotide_cyclase"/>
</dbReference>
<dbReference type="SMART" id="SM00267">
    <property type="entry name" value="GGDEF"/>
    <property type="match status" value="1"/>
</dbReference>
<sequence length="467" mass="50496">MGITSFTPPAGFIDLLNDAVCAVDVDGRFVYLSAACERIFGYTPEELVGTAMIELVAPEHRARTLAAAADVMAGAAQHNFENCYMRKDGRRVDIMWSVRWSETDQLRVAVARDVTARKRGESMRAAMYAISEAAHAAKDLVSLCPLIHRIVNELLPAPGFAIALRDELDQLSFPYNVDEHGRPAAAPLPGAGALCAHVAQVARPLLLTPETLPLLPAELREAARSAAPYWLGVPLPASGGAIGALVVSGSPESAYFTDEDKELLQFVSGQVATAIERLRLHEQLHYLAQYDALTRLPNRQLFHDRLDSALARAARNGTGFSLLYLDLDKFKLVNDVHGHAAGDLLLHQMAQRITQCVREEDTVARIGGDEFVVLLESVAQTDDAARVAAKIALAMDEPFRFGNLCLDARVSIGIAAYPRHGGNAQQLLKHADEAMYGNKKRARAEGSDPIVPLEADPAVVGVNDTGA</sequence>
<accession>A0A2G8TCZ6</accession>